<name>A0AAE0BFW9_9CHLO</name>
<sequence>MSNLALFALLYLGLLPSKTSSSHLSQTFEDFTLPSGKPCTAENSHDPDRGHDLFRASFVDFVVPAAGYNSSLTFKLEFLDTASETWITVKWSDTVLVHGRKLHVVIVGEDLDVFIHVHPDDFQPVGDDATAFTVSSTFPRGGQYVVALQYALIAEVQELCIAEAAGHFHSYLNCPNPWPCAFPLVSNLLHLAVTSSAQDAMTPFVEDLQVSKTVAPLLMTGTDQYIHPIKCAENEAACDASPSTCYTVTLAANSIASMITGQTTEQTSGTVPLNTCLYIHVEFTDSSGSGATLTPYLDAEAHLVFVHQDLQTVQHLHALAADAVTSKLGNIYDTLDLLGCVLWHDPQRAVPEEFGPAVAAIGTFTKAGTYKLFVTTTTGNTWMLHPSFQRPFHFTRPSSSPPPHLPPPPTPPPNSLSLPPPCSPPFVTSPPPATSPLTGGAPISSLQGSLTLRGESTLSFNDEKRADFIAGVAMSAVVRTSDVAIQEVTDVEAAEARLRSLLEEMHGLSIQFIIATANEEAATQASSALEQSITDGTFQAQLAQSEAYDTVEVSDFTAEIIIERNSVEELAHPPPFVAASSPDGASQDDNMPIYISATAGALLIVGLGAGGAWYRHRRCQARGVIPLHQMSDEGTSHDGTKALSNDVEECHELESTRTVRRDAW</sequence>
<evidence type="ECO:0000256" key="3">
    <source>
        <dbReference type="SAM" id="SignalP"/>
    </source>
</evidence>
<dbReference type="Proteomes" id="UP001190700">
    <property type="component" value="Unassembled WGS sequence"/>
</dbReference>
<feature type="signal peptide" evidence="3">
    <location>
        <begin position="1"/>
        <end position="21"/>
    </location>
</feature>
<accession>A0AAE0BFW9</accession>
<keyword evidence="5" id="KW-1185">Reference proteome</keyword>
<feature type="chain" id="PRO_5042085700" evidence="3">
    <location>
        <begin position="22"/>
        <end position="664"/>
    </location>
</feature>
<keyword evidence="2" id="KW-1133">Transmembrane helix</keyword>
<evidence type="ECO:0000256" key="1">
    <source>
        <dbReference type="SAM" id="MobiDB-lite"/>
    </source>
</evidence>
<keyword evidence="3" id="KW-0732">Signal</keyword>
<keyword evidence="2" id="KW-0472">Membrane</keyword>
<reference evidence="4 5" key="1">
    <citation type="journal article" date="2015" name="Genome Biol. Evol.">
        <title>Comparative Genomics of a Bacterivorous Green Alga Reveals Evolutionary Causalities and Consequences of Phago-Mixotrophic Mode of Nutrition.</title>
        <authorList>
            <person name="Burns J.A."/>
            <person name="Paasch A."/>
            <person name="Narechania A."/>
            <person name="Kim E."/>
        </authorList>
    </citation>
    <scope>NUCLEOTIDE SEQUENCE [LARGE SCALE GENOMIC DNA]</scope>
    <source>
        <strain evidence="4 5">PLY_AMNH</strain>
    </source>
</reference>
<feature type="compositionally biased region" description="Pro residues" evidence="1">
    <location>
        <begin position="399"/>
        <end position="434"/>
    </location>
</feature>
<evidence type="ECO:0000313" key="5">
    <source>
        <dbReference type="Proteomes" id="UP001190700"/>
    </source>
</evidence>
<feature type="region of interest" description="Disordered" evidence="1">
    <location>
        <begin position="393"/>
        <end position="446"/>
    </location>
</feature>
<evidence type="ECO:0000256" key="2">
    <source>
        <dbReference type="SAM" id="Phobius"/>
    </source>
</evidence>
<feature type="transmembrane region" description="Helical" evidence="2">
    <location>
        <begin position="593"/>
        <end position="614"/>
    </location>
</feature>
<comment type="caution">
    <text evidence="4">The sequence shown here is derived from an EMBL/GenBank/DDBJ whole genome shotgun (WGS) entry which is preliminary data.</text>
</comment>
<proteinExistence type="predicted"/>
<dbReference type="EMBL" id="LGRX02035421">
    <property type="protein sequence ID" value="KAK3234919.1"/>
    <property type="molecule type" value="Genomic_DNA"/>
</dbReference>
<protein>
    <submittedName>
        <fullName evidence="4">Uncharacterized protein</fullName>
    </submittedName>
</protein>
<evidence type="ECO:0000313" key="4">
    <source>
        <dbReference type="EMBL" id="KAK3234919.1"/>
    </source>
</evidence>
<dbReference type="AlphaFoldDB" id="A0AAE0BFW9"/>
<keyword evidence="2" id="KW-0812">Transmembrane</keyword>
<organism evidence="4 5">
    <name type="scientific">Cymbomonas tetramitiformis</name>
    <dbReference type="NCBI Taxonomy" id="36881"/>
    <lineage>
        <taxon>Eukaryota</taxon>
        <taxon>Viridiplantae</taxon>
        <taxon>Chlorophyta</taxon>
        <taxon>Pyramimonadophyceae</taxon>
        <taxon>Pyramimonadales</taxon>
        <taxon>Pyramimonadaceae</taxon>
        <taxon>Cymbomonas</taxon>
    </lineage>
</organism>
<gene>
    <name evidence="4" type="ORF">CYMTET_54851</name>
</gene>